<name>A0ABX5MG41_9BURK</name>
<dbReference type="Pfam" id="PF01315">
    <property type="entry name" value="Ald_Xan_dh_C"/>
    <property type="match status" value="1"/>
</dbReference>
<sequence>MSDTNQDANHDTNHDTKRLIGQPVDRIDGMLKVTGSASYASDFPEARLAHAVIVTSTISSGTITSIDTRRAQAMPGVLLVMTWQNAMRLPNNGQTPLA</sequence>
<dbReference type="Gene3D" id="3.90.1170.50">
    <property type="entry name" value="Aldehyde oxidase/xanthine dehydrogenase, a/b hammerhead"/>
    <property type="match status" value="1"/>
</dbReference>
<evidence type="ECO:0000259" key="2">
    <source>
        <dbReference type="SMART" id="SM01008"/>
    </source>
</evidence>
<dbReference type="EMBL" id="QJJV01000037">
    <property type="protein sequence ID" value="PXX06112.1"/>
    <property type="molecule type" value="Genomic_DNA"/>
</dbReference>
<feature type="domain" description="Aldehyde oxidase/xanthine dehydrogenase a/b hammerhead" evidence="2">
    <location>
        <begin position="34"/>
        <end position="98"/>
    </location>
</feature>
<dbReference type="InterPro" id="IPR036856">
    <property type="entry name" value="Ald_Oxase/Xan_DH_a/b_sf"/>
</dbReference>
<dbReference type="InterPro" id="IPR000674">
    <property type="entry name" value="Ald_Oxase/Xan_DH_a/b"/>
</dbReference>
<protein>
    <submittedName>
        <fullName evidence="3">Aldehyde oxidase/xanthine dehydrogenase-like protein</fullName>
    </submittedName>
</protein>
<dbReference type="SUPFAM" id="SSF54665">
    <property type="entry name" value="CO dehydrogenase molybdoprotein N-domain-like"/>
    <property type="match status" value="1"/>
</dbReference>
<evidence type="ECO:0000313" key="3">
    <source>
        <dbReference type="EMBL" id="PXX06112.1"/>
    </source>
</evidence>
<accession>A0ABX5MG41</accession>
<keyword evidence="4" id="KW-1185">Reference proteome</keyword>
<gene>
    <name evidence="3" type="ORF">C7400_13714</name>
</gene>
<organism evidence="3 4">
    <name type="scientific">Paraburkholderia tropica</name>
    <dbReference type="NCBI Taxonomy" id="92647"/>
    <lineage>
        <taxon>Bacteria</taxon>
        <taxon>Pseudomonadati</taxon>
        <taxon>Pseudomonadota</taxon>
        <taxon>Betaproteobacteria</taxon>
        <taxon>Burkholderiales</taxon>
        <taxon>Burkholderiaceae</taxon>
        <taxon>Paraburkholderia</taxon>
    </lineage>
</organism>
<comment type="caution">
    <text evidence="3">The sequence shown here is derived from an EMBL/GenBank/DDBJ whole genome shotgun (WGS) entry which is preliminary data.</text>
</comment>
<reference evidence="3 4" key="1">
    <citation type="submission" date="2018-05" db="EMBL/GenBank/DDBJ databases">
        <title>Genomic Encyclopedia of Type Strains, Phase IV (KMG-V): Genome sequencing to study the core and pangenomes of soil and plant-associated prokaryotes.</title>
        <authorList>
            <person name="Whitman W."/>
        </authorList>
    </citation>
    <scope>NUCLEOTIDE SEQUENCE [LARGE SCALE GENOMIC DNA]</scope>
    <source>
        <strain evidence="3 4">SIr-6563</strain>
    </source>
</reference>
<evidence type="ECO:0000256" key="1">
    <source>
        <dbReference type="SAM" id="MobiDB-lite"/>
    </source>
</evidence>
<dbReference type="Proteomes" id="UP000247515">
    <property type="component" value="Unassembled WGS sequence"/>
</dbReference>
<proteinExistence type="predicted"/>
<feature type="compositionally biased region" description="Basic and acidic residues" evidence="1">
    <location>
        <begin position="8"/>
        <end position="18"/>
    </location>
</feature>
<feature type="region of interest" description="Disordered" evidence="1">
    <location>
        <begin position="1"/>
        <end position="21"/>
    </location>
</feature>
<dbReference type="SMART" id="SM01008">
    <property type="entry name" value="Ald_Xan_dh_C"/>
    <property type="match status" value="1"/>
</dbReference>
<evidence type="ECO:0000313" key="4">
    <source>
        <dbReference type="Proteomes" id="UP000247515"/>
    </source>
</evidence>